<comment type="caution">
    <text evidence="1">The sequence shown here is derived from an EMBL/GenBank/DDBJ whole genome shotgun (WGS) entry which is preliminary data.</text>
</comment>
<reference evidence="2" key="1">
    <citation type="submission" date="2017-10" db="EMBL/GenBank/DDBJ databases">
        <title>Rapid genome shrinkage in a self-fertile nematode reveals novel sperm competition proteins.</title>
        <authorList>
            <person name="Yin D."/>
            <person name="Schwarz E.M."/>
            <person name="Thomas C.G."/>
            <person name="Felde R.L."/>
            <person name="Korf I.F."/>
            <person name="Cutter A.D."/>
            <person name="Schartner C.M."/>
            <person name="Ralston E.J."/>
            <person name="Meyer B.J."/>
            <person name="Haag E.S."/>
        </authorList>
    </citation>
    <scope>NUCLEOTIDE SEQUENCE [LARGE SCALE GENOMIC DNA]</scope>
    <source>
        <strain evidence="2">JU1422</strain>
    </source>
</reference>
<gene>
    <name evidence="1" type="primary">Cnig_chr_III.g11066</name>
    <name evidence="1" type="ORF">B9Z55_011066</name>
</gene>
<keyword evidence="2" id="KW-1185">Reference proteome</keyword>
<protein>
    <submittedName>
        <fullName evidence="1">Uncharacterized protein</fullName>
    </submittedName>
</protein>
<sequence length="150" mass="16818">MVLHPATDPILRMLKIESVEVIRKQVTGAMLISTILRNKDLFKLDDDVVQFLRYLMVPAPTSASVERAFSHLNFFKSSGSSNMQVPMENARLRGITNGPSITTFDPAPATMRFIVHSKPIVDDERKGGMTAIKQENHLPFSERQVILRPG</sequence>
<evidence type="ECO:0000313" key="2">
    <source>
        <dbReference type="Proteomes" id="UP000230233"/>
    </source>
</evidence>
<dbReference type="Proteomes" id="UP000230233">
    <property type="component" value="Chromosome III"/>
</dbReference>
<proteinExistence type="predicted"/>
<accession>A0A2G5UJ34</accession>
<organism evidence="1 2">
    <name type="scientific">Caenorhabditis nigoni</name>
    <dbReference type="NCBI Taxonomy" id="1611254"/>
    <lineage>
        <taxon>Eukaryota</taxon>
        <taxon>Metazoa</taxon>
        <taxon>Ecdysozoa</taxon>
        <taxon>Nematoda</taxon>
        <taxon>Chromadorea</taxon>
        <taxon>Rhabditida</taxon>
        <taxon>Rhabditina</taxon>
        <taxon>Rhabditomorpha</taxon>
        <taxon>Rhabditoidea</taxon>
        <taxon>Rhabditidae</taxon>
        <taxon>Peloderinae</taxon>
        <taxon>Caenorhabditis</taxon>
    </lineage>
</organism>
<dbReference type="AlphaFoldDB" id="A0A2G5UJ34"/>
<evidence type="ECO:0000313" key="1">
    <source>
        <dbReference type="EMBL" id="PIC39351.1"/>
    </source>
</evidence>
<name>A0A2G5UJ34_9PELO</name>
<dbReference type="EMBL" id="PDUG01000003">
    <property type="protein sequence ID" value="PIC39351.1"/>
    <property type="molecule type" value="Genomic_DNA"/>
</dbReference>